<comment type="caution">
    <text evidence="2">The sequence shown here is derived from an EMBL/GenBank/DDBJ whole genome shotgun (WGS) entry which is preliminary data.</text>
</comment>
<dbReference type="InterPro" id="IPR023296">
    <property type="entry name" value="Glyco_hydro_beta-prop_sf"/>
</dbReference>
<sequence>MNKNISLIVLLAIFSISTLKAQTSQSTKVLSKEKTTKMPLSHMAQTAKLIGPAISDPNWYNWCVSPIKGKDGKIHIFGSRWPAKEQMDGWMGKNAEIAHFVSDKPEGPFKYVSTVLKSSDFPHPDKMWAPHNPRIEYVDGKYILLYIFQTQKDKALMYTGMMIADDINGPWRFAGKNDGLMVENSKDPKHWTYGGVIGTDNPAFMKIGKKYYIYFKSGMPTQRTAKYGYAVADNLEGPYTLSDHPITDNIDYIEDAMAFKVKNEYFLLTTDNYGTNSGTFGNIILWKSKTGLDFKLADAKVGMRTILDYWGTPEDHKKLLQNEKHFEYSSSGKLERPAVLLIDGIPAYFYASAGLNVSGGENAETYVFKIDWANGN</sequence>
<evidence type="ECO:0000313" key="3">
    <source>
        <dbReference type="Proteomes" id="UP000257004"/>
    </source>
</evidence>
<dbReference type="SUPFAM" id="SSF75005">
    <property type="entry name" value="Arabinanase/levansucrase/invertase"/>
    <property type="match status" value="1"/>
</dbReference>
<organism evidence="2 3">
    <name type="scientific">Flavobacterium cutihirudinis</name>
    <dbReference type="NCBI Taxonomy" id="1265740"/>
    <lineage>
        <taxon>Bacteria</taxon>
        <taxon>Pseudomonadati</taxon>
        <taxon>Bacteroidota</taxon>
        <taxon>Flavobacteriia</taxon>
        <taxon>Flavobacteriales</taxon>
        <taxon>Flavobacteriaceae</taxon>
        <taxon>Flavobacterium</taxon>
    </lineage>
</organism>
<dbReference type="RefSeq" id="WP_115888931.1">
    <property type="nucleotide sequence ID" value="NZ_QRDQ01000009.1"/>
</dbReference>
<evidence type="ECO:0000313" key="2">
    <source>
        <dbReference type="EMBL" id="RED23863.1"/>
    </source>
</evidence>
<feature type="chain" id="PRO_5017719562" description="Glycosyl hydrolase family 43" evidence="1">
    <location>
        <begin position="22"/>
        <end position="376"/>
    </location>
</feature>
<protein>
    <recommendedName>
        <fullName evidence="4">Glycosyl hydrolase family 43</fullName>
    </recommendedName>
</protein>
<accession>A0A3D9FTA5</accession>
<proteinExistence type="predicted"/>
<dbReference type="Proteomes" id="UP000257004">
    <property type="component" value="Unassembled WGS sequence"/>
</dbReference>
<evidence type="ECO:0008006" key="4">
    <source>
        <dbReference type="Google" id="ProtNLM"/>
    </source>
</evidence>
<dbReference type="EMBL" id="QRDQ01000009">
    <property type="protein sequence ID" value="RED23863.1"/>
    <property type="molecule type" value="Genomic_DNA"/>
</dbReference>
<keyword evidence="1" id="KW-0732">Signal</keyword>
<reference evidence="2 3" key="1">
    <citation type="submission" date="2018-07" db="EMBL/GenBank/DDBJ databases">
        <title>Genomic Encyclopedia of Archaeal and Bacterial Type Strains, Phase II (KMG-II): from individual species to whole genera.</title>
        <authorList>
            <person name="Goeker M."/>
        </authorList>
    </citation>
    <scope>NUCLEOTIDE SEQUENCE [LARGE SCALE GENOMIC DNA]</scope>
    <source>
        <strain evidence="2 3">DSM 25795</strain>
    </source>
</reference>
<dbReference type="AlphaFoldDB" id="A0A3D9FTA5"/>
<name>A0A3D9FTA5_9FLAO</name>
<dbReference type="OrthoDB" id="9794572at2"/>
<feature type="signal peptide" evidence="1">
    <location>
        <begin position="1"/>
        <end position="21"/>
    </location>
</feature>
<dbReference type="CDD" id="cd08994">
    <property type="entry name" value="GH43_62_32_68_117_130-like"/>
    <property type="match status" value="1"/>
</dbReference>
<keyword evidence="3" id="KW-1185">Reference proteome</keyword>
<gene>
    <name evidence="2" type="ORF">BD847_2937</name>
</gene>
<dbReference type="Gene3D" id="2.115.10.20">
    <property type="entry name" value="Glycosyl hydrolase domain, family 43"/>
    <property type="match status" value="1"/>
</dbReference>
<evidence type="ECO:0000256" key="1">
    <source>
        <dbReference type="SAM" id="SignalP"/>
    </source>
</evidence>